<evidence type="ECO:0008006" key="4">
    <source>
        <dbReference type="Google" id="ProtNLM"/>
    </source>
</evidence>
<dbReference type="STRING" id="5601.A0A0D2FIC2"/>
<evidence type="ECO:0000313" key="2">
    <source>
        <dbReference type="EMBL" id="KIW67818.1"/>
    </source>
</evidence>
<dbReference type="PANTHER" id="PTHR42342">
    <property type="entry name" value="STATIONARY PHASE PROTEIN 5"/>
    <property type="match status" value="1"/>
</dbReference>
<dbReference type="PANTHER" id="PTHR42342:SF1">
    <property type="entry name" value="STATIONARY PHASE PROTEIN 5"/>
    <property type="match status" value="1"/>
</dbReference>
<dbReference type="EMBL" id="KN846959">
    <property type="protein sequence ID" value="KIW67818.1"/>
    <property type="molecule type" value="Genomic_DNA"/>
</dbReference>
<dbReference type="HOGENOM" id="CLU_035164_0_0_1"/>
<evidence type="ECO:0000313" key="3">
    <source>
        <dbReference type="Proteomes" id="UP000054266"/>
    </source>
</evidence>
<dbReference type="GO" id="GO:0043248">
    <property type="term" value="P:proteasome assembly"/>
    <property type="evidence" value="ECO:0007669"/>
    <property type="project" value="TreeGrafter"/>
</dbReference>
<dbReference type="AlphaFoldDB" id="A0A0D2FIC2"/>
<organism evidence="2 3">
    <name type="scientific">Phialophora macrospora</name>
    <dbReference type="NCBI Taxonomy" id="1851006"/>
    <lineage>
        <taxon>Eukaryota</taxon>
        <taxon>Fungi</taxon>
        <taxon>Dikarya</taxon>
        <taxon>Ascomycota</taxon>
        <taxon>Pezizomycotina</taxon>
        <taxon>Eurotiomycetes</taxon>
        <taxon>Chaetothyriomycetidae</taxon>
        <taxon>Chaetothyriales</taxon>
        <taxon>Herpotrichiellaceae</taxon>
        <taxon>Phialophora</taxon>
    </lineage>
</organism>
<feature type="region of interest" description="Disordered" evidence="1">
    <location>
        <begin position="82"/>
        <end position="125"/>
    </location>
</feature>
<keyword evidence="3" id="KW-1185">Reference proteome</keyword>
<evidence type="ECO:0000256" key="1">
    <source>
        <dbReference type="SAM" id="MobiDB-lite"/>
    </source>
</evidence>
<accession>A0A0D2FIC2</accession>
<proteinExistence type="predicted"/>
<reference evidence="2 3" key="1">
    <citation type="submission" date="2015-01" db="EMBL/GenBank/DDBJ databases">
        <title>The Genome Sequence of Capronia semiimmersa CBS27337.</title>
        <authorList>
            <consortium name="The Broad Institute Genomics Platform"/>
            <person name="Cuomo C."/>
            <person name="de Hoog S."/>
            <person name="Gorbushina A."/>
            <person name="Stielow B."/>
            <person name="Teixiera M."/>
            <person name="Abouelleil A."/>
            <person name="Chapman S.B."/>
            <person name="Priest M."/>
            <person name="Young S.K."/>
            <person name="Wortman J."/>
            <person name="Nusbaum C."/>
            <person name="Birren B."/>
        </authorList>
    </citation>
    <scope>NUCLEOTIDE SEQUENCE [LARGE SCALE GENOMIC DNA]</scope>
    <source>
        <strain evidence="2 3">CBS 27337</strain>
    </source>
</reference>
<name>A0A0D2FIC2_9EURO</name>
<sequence length="475" mass="51983">MASSGGHLLAQKAMRLARYAAEKTGKFIRDKIPQAAKPLETDAQPAYARISQRQPQSRLGQIRQSQGRLYSTKVHAADTIRHYSSQAGSKSRPTRASYPSSQTATRVNQSSGRAPFASTLRPSLTGGTLARHAGGYSLGGGRAGGARYFSHTPAAPAQVVANVSQAVRAFWLSGQKARFDGSDPRTGEKRFRSVSSLQEEARHTMDMSSKTAPGSFIDFKVTPTITAIGPLASIPRSQSASSCDYEVHQDTLNNTTLMSNLSIDFARALKDLAAIMNDLKHLSTLGDLPISLHDSVTLRVRFPGCDADTVEGLCRELNIKRGIVGQDEDFDTRNGTEMALLFPFAPSKTASETGLEICDRPIKRVRKDRVEWHEMLTPPRRASPGFSHFSATSQSHDAFEMVDPALGQNPWASSPSGYSSLHESELLETDDPVTYFFQPQVPVRERRTEQSVADGGYEGLEGIYRFIEQCDRARS</sequence>
<dbReference type="InterPro" id="IPR038816">
    <property type="entry name" value="Stationary_phase_5"/>
</dbReference>
<feature type="compositionally biased region" description="Polar residues" evidence="1">
    <location>
        <begin position="97"/>
        <end position="112"/>
    </location>
</feature>
<dbReference type="Proteomes" id="UP000054266">
    <property type="component" value="Unassembled WGS sequence"/>
</dbReference>
<gene>
    <name evidence="2" type="ORF">PV04_07044</name>
</gene>
<dbReference type="GO" id="GO:0070628">
    <property type="term" value="F:proteasome binding"/>
    <property type="evidence" value="ECO:0007669"/>
    <property type="project" value="InterPro"/>
</dbReference>
<feature type="compositionally biased region" description="Polar residues" evidence="1">
    <location>
        <begin position="82"/>
        <end position="91"/>
    </location>
</feature>
<protein>
    <recommendedName>
        <fullName evidence="4">Casein kinase II beta 2 subunit</fullName>
    </recommendedName>
</protein>